<evidence type="ECO:0000313" key="2">
    <source>
        <dbReference type="EMBL" id="GFP78217.1"/>
    </source>
</evidence>
<dbReference type="Gene3D" id="3.40.50.10420">
    <property type="entry name" value="NagB/RpiA/CoA transferase-like"/>
    <property type="match status" value="1"/>
</dbReference>
<dbReference type="InterPro" id="IPR024185">
    <property type="entry name" value="FTHF_cligase-like_sf"/>
</dbReference>
<dbReference type="PIRSF" id="PIRSF020269">
    <property type="entry name" value="DUF1121"/>
    <property type="match status" value="1"/>
</dbReference>
<dbReference type="Pfam" id="PF02589">
    <property type="entry name" value="LUD_dom"/>
    <property type="match status" value="1"/>
</dbReference>
<dbReference type="AlphaFoldDB" id="A0A6V8SM18"/>
<dbReference type="PANTHER" id="PTHR36179">
    <property type="entry name" value="LUD_DOM DOMAIN-CONTAINING PROTEIN"/>
    <property type="match status" value="1"/>
</dbReference>
<comment type="caution">
    <text evidence="2">The sequence shown here is derived from an EMBL/GenBank/DDBJ whole genome shotgun (WGS) entry which is preliminary data.</text>
</comment>
<dbReference type="RefSeq" id="WP_183279528.1">
    <property type="nucleotide sequence ID" value="NZ_BLZR01000001.1"/>
</dbReference>
<gene>
    <name evidence="2" type="ORF">bsdtw1_04412</name>
</gene>
<evidence type="ECO:0000313" key="3">
    <source>
        <dbReference type="Proteomes" id="UP000580568"/>
    </source>
</evidence>
<protein>
    <recommendedName>
        <fullName evidence="1">LUD domain-containing protein</fullName>
    </recommendedName>
</protein>
<dbReference type="PANTHER" id="PTHR36179:SF2">
    <property type="entry name" value="LUD DOMAIN-CONTAINING PROTEIN"/>
    <property type="match status" value="1"/>
</dbReference>
<dbReference type="InterPro" id="IPR009501">
    <property type="entry name" value="UCP020269"/>
</dbReference>
<feature type="domain" description="LUD" evidence="1">
    <location>
        <begin position="13"/>
        <end position="207"/>
    </location>
</feature>
<dbReference type="EMBL" id="BLZR01000001">
    <property type="protein sequence ID" value="GFP78217.1"/>
    <property type="molecule type" value="Genomic_DNA"/>
</dbReference>
<evidence type="ECO:0000259" key="1">
    <source>
        <dbReference type="Pfam" id="PF02589"/>
    </source>
</evidence>
<dbReference type="Proteomes" id="UP000580568">
    <property type="component" value="Unassembled WGS sequence"/>
</dbReference>
<organism evidence="2 3">
    <name type="scientific">Clostridium fungisolvens</name>
    <dbReference type="NCBI Taxonomy" id="1604897"/>
    <lineage>
        <taxon>Bacteria</taxon>
        <taxon>Bacillati</taxon>
        <taxon>Bacillota</taxon>
        <taxon>Clostridia</taxon>
        <taxon>Eubacteriales</taxon>
        <taxon>Clostridiaceae</taxon>
        <taxon>Clostridium</taxon>
    </lineage>
</organism>
<keyword evidence="3" id="KW-1185">Reference proteome</keyword>
<dbReference type="InterPro" id="IPR003741">
    <property type="entry name" value="LUD_dom"/>
</dbReference>
<reference evidence="2 3" key="1">
    <citation type="submission" date="2020-07" db="EMBL/GenBank/DDBJ databases">
        <title>A new beta-1,3-glucan-decomposing anaerobic bacterium isolated from anoxic soil subjected to biological soil disinfestation.</title>
        <authorList>
            <person name="Ueki A."/>
            <person name="Tonouchi A."/>
        </authorList>
    </citation>
    <scope>NUCLEOTIDE SEQUENCE [LARGE SCALE GENOMIC DNA]</scope>
    <source>
        <strain evidence="2 3">TW1</strain>
    </source>
</reference>
<accession>A0A6V8SM18</accession>
<name>A0A6V8SM18_9CLOT</name>
<dbReference type="SUPFAM" id="SSF100950">
    <property type="entry name" value="NagB/RpiA/CoA transferase-like"/>
    <property type="match status" value="1"/>
</dbReference>
<proteinExistence type="predicted"/>
<sequence length="213" mass="23714">MDLNVCWSNEKKIERTIEALNKNNINGYYIKSREELLEKVCDLVSEGETVSCGGSATLTETGLLDHLRSGRYNFLDRAIKGITKEEMKEVHRKTFSADAFLTSTNALTEAGELFNVDGGGNRIAAMLFGPDKVIVVCGVNKIVKNIEEAVERNKRVSAPINAKRLNRNTPCAKVGYCMNCSSNDRICNEYTVIKRQGDSTRMHVLILNESLGF</sequence>
<dbReference type="InterPro" id="IPR037171">
    <property type="entry name" value="NagB/RpiA_transferase-like"/>
</dbReference>